<dbReference type="Proteomes" id="UP001172102">
    <property type="component" value="Unassembled WGS sequence"/>
</dbReference>
<gene>
    <name evidence="2" type="ORF">B0H67DRAFT_367492</name>
</gene>
<feature type="compositionally biased region" description="Basic and acidic residues" evidence="1">
    <location>
        <begin position="97"/>
        <end position="110"/>
    </location>
</feature>
<comment type="caution">
    <text evidence="2">The sequence shown here is derived from an EMBL/GenBank/DDBJ whole genome shotgun (WGS) entry which is preliminary data.</text>
</comment>
<dbReference type="AlphaFoldDB" id="A0AA39ZWS2"/>
<organism evidence="2 3">
    <name type="scientific">Lasiosphaeris hirsuta</name>
    <dbReference type="NCBI Taxonomy" id="260670"/>
    <lineage>
        <taxon>Eukaryota</taxon>
        <taxon>Fungi</taxon>
        <taxon>Dikarya</taxon>
        <taxon>Ascomycota</taxon>
        <taxon>Pezizomycotina</taxon>
        <taxon>Sordariomycetes</taxon>
        <taxon>Sordariomycetidae</taxon>
        <taxon>Sordariales</taxon>
        <taxon>Lasiosphaeriaceae</taxon>
        <taxon>Lasiosphaeris</taxon>
    </lineage>
</organism>
<evidence type="ECO:0000256" key="1">
    <source>
        <dbReference type="SAM" id="MobiDB-lite"/>
    </source>
</evidence>
<name>A0AA39ZWS2_9PEZI</name>
<proteinExistence type="predicted"/>
<sequence>MPQACIRRLRGIIIHEVRAAPFPFAVFTPQTLGALSGSRAALALGFPHTLRQSLSLATGVTRVLPASSTFDVGSVRRLASGDVMAMAITHNFPIPPRTERGVRGAVEPRPRQHATQRSTTSGEQESGKARRGRQLVFSRLRYGVRKVMTTTGCGVCTGGPSIMSEKRLLTKDPPGAWGWTSSPPLAALFRGHRSTGQQNIAR</sequence>
<dbReference type="EMBL" id="JAUKUA010000007">
    <property type="protein sequence ID" value="KAK0704997.1"/>
    <property type="molecule type" value="Genomic_DNA"/>
</dbReference>
<feature type="compositionally biased region" description="Polar residues" evidence="1">
    <location>
        <begin position="113"/>
        <end position="124"/>
    </location>
</feature>
<keyword evidence="3" id="KW-1185">Reference proteome</keyword>
<protein>
    <submittedName>
        <fullName evidence="2">Uncharacterized protein</fullName>
    </submittedName>
</protein>
<feature type="region of interest" description="Disordered" evidence="1">
    <location>
        <begin position="94"/>
        <end position="132"/>
    </location>
</feature>
<accession>A0AA39ZWS2</accession>
<evidence type="ECO:0000313" key="2">
    <source>
        <dbReference type="EMBL" id="KAK0704997.1"/>
    </source>
</evidence>
<evidence type="ECO:0000313" key="3">
    <source>
        <dbReference type="Proteomes" id="UP001172102"/>
    </source>
</evidence>
<reference evidence="2" key="1">
    <citation type="submission" date="2023-06" db="EMBL/GenBank/DDBJ databases">
        <title>Genome-scale phylogeny and comparative genomics of the fungal order Sordariales.</title>
        <authorList>
            <consortium name="Lawrence Berkeley National Laboratory"/>
            <person name="Hensen N."/>
            <person name="Bonometti L."/>
            <person name="Westerberg I."/>
            <person name="Brannstrom I.O."/>
            <person name="Guillou S."/>
            <person name="Cros-Aarteil S."/>
            <person name="Calhoun S."/>
            <person name="Haridas S."/>
            <person name="Kuo A."/>
            <person name="Mondo S."/>
            <person name="Pangilinan J."/>
            <person name="Riley R."/>
            <person name="Labutti K."/>
            <person name="Andreopoulos B."/>
            <person name="Lipzen A."/>
            <person name="Chen C."/>
            <person name="Yanf M."/>
            <person name="Daum C."/>
            <person name="Ng V."/>
            <person name="Clum A."/>
            <person name="Steindorff A."/>
            <person name="Ohm R."/>
            <person name="Martin F."/>
            <person name="Silar P."/>
            <person name="Natvig D."/>
            <person name="Lalanne C."/>
            <person name="Gautier V."/>
            <person name="Ament-Velasquez S.L."/>
            <person name="Kruys A."/>
            <person name="Hutchinson M.I."/>
            <person name="Powell A.J."/>
            <person name="Barry K."/>
            <person name="Miller A.N."/>
            <person name="Grigoriev I.V."/>
            <person name="Debuchy R."/>
            <person name="Gladieux P."/>
            <person name="Thoren M.H."/>
            <person name="Johannesson H."/>
        </authorList>
    </citation>
    <scope>NUCLEOTIDE SEQUENCE</scope>
    <source>
        <strain evidence="2">SMH4607-1</strain>
    </source>
</reference>